<name>A0ABR2F2W6_9ROSI</name>
<sequence length="402" mass="46058">MGGKFHIRSISLPSRSHPTTLRMEDELSSLKTWEASSCESISASLSGLEDLYQCMDDLLSMPSTRQVLSQHQHEKCIDDLLDGSVRLLDICGIARDAMFELKEHVHAFQSGLRRRKGDSSIENNILNYTKFRKELNRRGKKLITQLKKMEASSPPMEQEQDHHFSAVIRVLSQVNAMSTSIFQSFFSSLSAPVSSKQKRWCLVSRLMHKGAVSCEENVNELESVDAALCRHTSDVEKMQTAMVALENGIEGLEKRLEYLVRGTWNDANRDIGEKLKQIGTALHGWKSKQRRREVRKRKDLQSQIEHLLMQPITDANVQEMSKYKQELREVLKRDERTPFYTLKWDRTVAVACLLPFLWGDYYQCGPMVDSCISKASVNSLVYLKLETSQFRGTNNTYSVLEQ</sequence>
<dbReference type="Proteomes" id="UP001472677">
    <property type="component" value="Unassembled WGS sequence"/>
</dbReference>
<reference evidence="1 2" key="1">
    <citation type="journal article" date="2024" name="G3 (Bethesda)">
        <title>Genome assembly of Hibiscus sabdariffa L. provides insights into metabolisms of medicinal natural products.</title>
        <authorList>
            <person name="Kim T."/>
        </authorList>
    </citation>
    <scope>NUCLEOTIDE SEQUENCE [LARGE SCALE GENOMIC DNA]</scope>
    <source>
        <strain evidence="1">TK-2024</strain>
        <tissue evidence="1">Old leaves</tissue>
    </source>
</reference>
<evidence type="ECO:0000313" key="1">
    <source>
        <dbReference type="EMBL" id="KAK8569277.1"/>
    </source>
</evidence>
<protein>
    <submittedName>
        <fullName evidence="1">Uncharacterized protein</fullName>
    </submittedName>
</protein>
<accession>A0ABR2F2W6</accession>
<dbReference type="PANTHER" id="PTHR33070:SF109">
    <property type="entry name" value="DOMAIN PROTEIN, PUTATIVE (DUF241)-RELATED"/>
    <property type="match status" value="1"/>
</dbReference>
<comment type="caution">
    <text evidence="1">The sequence shown here is derived from an EMBL/GenBank/DDBJ whole genome shotgun (WGS) entry which is preliminary data.</text>
</comment>
<dbReference type="PANTHER" id="PTHR33070">
    <property type="entry name" value="OS06G0725500 PROTEIN"/>
    <property type="match status" value="1"/>
</dbReference>
<dbReference type="Pfam" id="PF03087">
    <property type="entry name" value="BPS1"/>
    <property type="match status" value="1"/>
</dbReference>
<proteinExistence type="predicted"/>
<gene>
    <name evidence="1" type="ORF">V6N12_007807</name>
</gene>
<keyword evidence="2" id="KW-1185">Reference proteome</keyword>
<evidence type="ECO:0000313" key="2">
    <source>
        <dbReference type="Proteomes" id="UP001472677"/>
    </source>
</evidence>
<organism evidence="1 2">
    <name type="scientific">Hibiscus sabdariffa</name>
    <name type="common">roselle</name>
    <dbReference type="NCBI Taxonomy" id="183260"/>
    <lineage>
        <taxon>Eukaryota</taxon>
        <taxon>Viridiplantae</taxon>
        <taxon>Streptophyta</taxon>
        <taxon>Embryophyta</taxon>
        <taxon>Tracheophyta</taxon>
        <taxon>Spermatophyta</taxon>
        <taxon>Magnoliopsida</taxon>
        <taxon>eudicotyledons</taxon>
        <taxon>Gunneridae</taxon>
        <taxon>Pentapetalae</taxon>
        <taxon>rosids</taxon>
        <taxon>malvids</taxon>
        <taxon>Malvales</taxon>
        <taxon>Malvaceae</taxon>
        <taxon>Malvoideae</taxon>
        <taxon>Hibiscus</taxon>
    </lineage>
</organism>
<dbReference type="EMBL" id="JBBPBM010000009">
    <property type="protein sequence ID" value="KAK8569277.1"/>
    <property type="molecule type" value="Genomic_DNA"/>
</dbReference>
<dbReference type="InterPro" id="IPR004320">
    <property type="entry name" value="BPS1_pln"/>
</dbReference>